<organism evidence="3 4">
    <name type="scientific">Grifola frondosa</name>
    <name type="common">Maitake</name>
    <name type="synonym">Polyporus frondosus</name>
    <dbReference type="NCBI Taxonomy" id="5627"/>
    <lineage>
        <taxon>Eukaryota</taxon>
        <taxon>Fungi</taxon>
        <taxon>Dikarya</taxon>
        <taxon>Basidiomycota</taxon>
        <taxon>Agaricomycotina</taxon>
        <taxon>Agaricomycetes</taxon>
        <taxon>Polyporales</taxon>
        <taxon>Grifolaceae</taxon>
        <taxon>Grifola</taxon>
    </lineage>
</organism>
<dbReference type="GO" id="GO:0007023">
    <property type="term" value="P:post-chaperonin tubulin folding pathway"/>
    <property type="evidence" value="ECO:0007669"/>
    <property type="project" value="InterPro"/>
</dbReference>
<comment type="caution">
    <text evidence="3">The sequence shown here is derived from an EMBL/GenBank/DDBJ whole genome shotgun (WGS) entry which is preliminary data.</text>
</comment>
<dbReference type="Pfam" id="PF25767">
    <property type="entry name" value="ARM_TBCD_2nd"/>
    <property type="match status" value="1"/>
</dbReference>
<evidence type="ECO:0000313" key="3">
    <source>
        <dbReference type="EMBL" id="OBZ71617.1"/>
    </source>
</evidence>
<dbReference type="AlphaFoldDB" id="A0A1C7M527"/>
<dbReference type="InterPro" id="IPR058033">
    <property type="entry name" value="ARM_TBCD_2nd"/>
</dbReference>
<gene>
    <name evidence="3" type="primary">TBCD_0</name>
    <name evidence="3" type="ORF">A0H81_08345</name>
</gene>
<keyword evidence="4" id="KW-1185">Reference proteome</keyword>
<dbReference type="Gene3D" id="1.25.10.10">
    <property type="entry name" value="Leucine-rich Repeat Variant"/>
    <property type="match status" value="1"/>
</dbReference>
<dbReference type="PANTHER" id="PTHR12658:SF0">
    <property type="entry name" value="TUBULIN-SPECIFIC CHAPERONE D"/>
    <property type="match status" value="1"/>
</dbReference>
<dbReference type="GO" id="GO:0005096">
    <property type="term" value="F:GTPase activator activity"/>
    <property type="evidence" value="ECO:0007669"/>
    <property type="project" value="InterPro"/>
</dbReference>
<dbReference type="SUPFAM" id="SSF48371">
    <property type="entry name" value="ARM repeat"/>
    <property type="match status" value="1"/>
</dbReference>
<evidence type="ECO:0000256" key="1">
    <source>
        <dbReference type="PROSITE-ProRule" id="PRU00103"/>
    </source>
</evidence>
<dbReference type="GO" id="GO:0007021">
    <property type="term" value="P:tubulin complex assembly"/>
    <property type="evidence" value="ECO:0007669"/>
    <property type="project" value="InterPro"/>
</dbReference>
<evidence type="ECO:0000313" key="4">
    <source>
        <dbReference type="Proteomes" id="UP000092993"/>
    </source>
</evidence>
<feature type="domain" description="Tubulin-folding cofactor D ARM repeats" evidence="2">
    <location>
        <begin position="301"/>
        <end position="499"/>
    </location>
</feature>
<feature type="repeat" description="HEAT" evidence="1">
    <location>
        <begin position="320"/>
        <end position="357"/>
    </location>
</feature>
<dbReference type="PROSITE" id="PS50077">
    <property type="entry name" value="HEAT_REPEAT"/>
    <property type="match status" value="1"/>
</dbReference>
<dbReference type="GO" id="GO:0048487">
    <property type="term" value="F:beta-tubulin binding"/>
    <property type="evidence" value="ECO:0007669"/>
    <property type="project" value="InterPro"/>
</dbReference>
<name>A0A1C7M527_GRIFR</name>
<dbReference type="OMA" id="HYALELE"/>
<dbReference type="STRING" id="5627.A0A1C7M527"/>
<dbReference type="EMBL" id="LUGG01000011">
    <property type="protein sequence ID" value="OBZ71617.1"/>
    <property type="molecule type" value="Genomic_DNA"/>
</dbReference>
<dbReference type="OrthoDB" id="1735853at2759"/>
<dbReference type="PANTHER" id="PTHR12658">
    <property type="entry name" value="BETA-TUBULIN COFACTOR D"/>
    <property type="match status" value="1"/>
</dbReference>
<reference evidence="3 4" key="1">
    <citation type="submission" date="2016-03" db="EMBL/GenBank/DDBJ databases">
        <title>Whole genome sequencing of Grifola frondosa 9006-11.</title>
        <authorList>
            <person name="Min B."/>
            <person name="Park H."/>
            <person name="Kim J.-G."/>
            <person name="Cho H."/>
            <person name="Oh Y.-L."/>
            <person name="Kong W.-S."/>
            <person name="Choi I.-G."/>
        </authorList>
    </citation>
    <scope>NUCLEOTIDE SEQUENCE [LARGE SCALE GENOMIC DNA]</scope>
    <source>
        <strain evidence="3 4">9006-11</strain>
    </source>
</reference>
<dbReference type="InterPro" id="IPR011989">
    <property type="entry name" value="ARM-like"/>
</dbReference>
<proteinExistence type="predicted"/>
<dbReference type="GO" id="GO:0000226">
    <property type="term" value="P:microtubule cytoskeleton organization"/>
    <property type="evidence" value="ECO:0007669"/>
    <property type="project" value="TreeGrafter"/>
</dbReference>
<protein>
    <submittedName>
        <fullName evidence="3">Tubulin-specific chaperone D</fullName>
    </submittedName>
</protein>
<dbReference type="InterPro" id="IPR021133">
    <property type="entry name" value="HEAT_type_2"/>
</dbReference>
<sequence length="702" mass="78500">MEEDLSEGKLFATFENHEEFLNLQSSLLSLDISTEPSAEDNRAEELLLRKLSDILDQYQEQAYLLDPFLEVLVAPVVERLKRHTKDFISRSNASVSPARLRRVTLLLYNFIKFRGYKTATRFFPHEISDLSVTLDYILSPNSPAQDASQWPLRYVVLLWLSLVCMIPFDLEQFDEQDKAGETATRVESLAKSYLGKAGLEREGAAILLSRLYMRKDMSAKLPGFLDWSISIVQVPSDPFEFIGILQVLCEVTKLGAAEQVKEHLPLFLQVTRSVNDNETLINNTIVRKLRTKLISRNGGMDQAITPGDDDFDVPEEVESVLEDLFKALQDKDTIVRYSSAKGIARISERLPVEFTEQVLETVMGLFSIHSIAVASIYDMPSIAESTWHGACLACAEMARRGLVADEKLTELIGWLSKALYFDIRKGSHSIGSNVRDAASYVLWSLARAQSVAALEPHAVNLARRLATVSLFDREIHIRRAASAAFQEYVGRTSLFPHGIDVLRKTDFYAVGVRRNAFLVAAPEVAEHEEYRTSLIDHLLSVTLRHWDPAMRQLGAQSLRAICQLDLAHLAPNAARRASQLLDVPDAGDVHGALLALTEIAAAFGESRDHYALELERKKVFTYLHEVPLTMIQSPRHELVTAASCRLIASSISLDDIQLNQDVVPSWRQIVDSGFKSRSSTVQEAAATALASVSRLIGHQCLR</sequence>
<dbReference type="InterPro" id="IPR033162">
    <property type="entry name" value="TBCD"/>
</dbReference>
<accession>A0A1C7M527</accession>
<dbReference type="Pfam" id="PF23579">
    <property type="entry name" value="ARM_TBCD"/>
    <property type="match status" value="1"/>
</dbReference>
<evidence type="ECO:0000259" key="2">
    <source>
        <dbReference type="Pfam" id="PF25767"/>
    </source>
</evidence>
<dbReference type="InterPro" id="IPR016024">
    <property type="entry name" value="ARM-type_fold"/>
</dbReference>
<dbReference type="Proteomes" id="UP000092993">
    <property type="component" value="Unassembled WGS sequence"/>
</dbReference>